<keyword evidence="8" id="KW-1185">Reference proteome</keyword>
<dbReference type="InterPro" id="IPR035595">
    <property type="entry name" value="UDP_glycos_trans_CS"/>
</dbReference>
<reference evidence="7" key="1">
    <citation type="journal article" date="2023" name="Science">
        <title>Elucidation of the pathway for biosynthesis of saponin adjuvants from the soapbark tree.</title>
        <authorList>
            <person name="Reed J."/>
            <person name="Orme A."/>
            <person name="El-Demerdash A."/>
            <person name="Owen C."/>
            <person name="Martin L.B.B."/>
            <person name="Misra R.C."/>
            <person name="Kikuchi S."/>
            <person name="Rejzek M."/>
            <person name="Martin A.C."/>
            <person name="Harkess A."/>
            <person name="Leebens-Mack J."/>
            <person name="Louveau T."/>
            <person name="Stephenson M.J."/>
            <person name="Osbourn A."/>
        </authorList>
    </citation>
    <scope>NUCLEOTIDE SEQUENCE</scope>
    <source>
        <strain evidence="7">S10</strain>
    </source>
</reference>
<comment type="caution">
    <text evidence="7">The sequence shown here is derived from an EMBL/GenBank/DDBJ whole genome shotgun (WGS) entry which is preliminary data.</text>
</comment>
<evidence type="ECO:0000256" key="4">
    <source>
        <dbReference type="RuleBase" id="RU003718"/>
    </source>
</evidence>
<dbReference type="SUPFAM" id="SSF53756">
    <property type="entry name" value="UDP-Glycosyltransferase/glycogen phosphorylase"/>
    <property type="match status" value="1"/>
</dbReference>
<dbReference type="FunFam" id="3.40.50.2000:FF:000064">
    <property type="entry name" value="Glycosyltransferase"/>
    <property type="match status" value="1"/>
</dbReference>
<dbReference type="Gene3D" id="3.40.50.2000">
    <property type="entry name" value="Glycogen Phosphorylase B"/>
    <property type="match status" value="2"/>
</dbReference>
<evidence type="ECO:0000313" key="7">
    <source>
        <dbReference type="EMBL" id="KAJ7950445.1"/>
    </source>
</evidence>
<dbReference type="EC" id="2.4.1.-" evidence="5"/>
<comment type="similarity">
    <text evidence="1 4">Belongs to the UDP-glycosyltransferase family.</text>
</comment>
<evidence type="ECO:0000256" key="2">
    <source>
        <dbReference type="ARBA" id="ARBA00022676"/>
    </source>
</evidence>
<evidence type="ECO:0000256" key="5">
    <source>
        <dbReference type="RuleBase" id="RU362057"/>
    </source>
</evidence>
<evidence type="ECO:0000313" key="8">
    <source>
        <dbReference type="Proteomes" id="UP001163823"/>
    </source>
</evidence>
<dbReference type="InterPro" id="IPR058980">
    <property type="entry name" value="Glyco_transf_N"/>
</dbReference>
<dbReference type="Pfam" id="PF26168">
    <property type="entry name" value="Glyco_transf_N"/>
    <property type="match status" value="1"/>
</dbReference>
<gene>
    <name evidence="7" type="ORF">O6P43_026636</name>
</gene>
<keyword evidence="2 4" id="KW-0328">Glycosyltransferase</keyword>
<protein>
    <recommendedName>
        <fullName evidence="5">Glycosyltransferase</fullName>
        <ecNumber evidence="5">2.4.1.-</ecNumber>
    </recommendedName>
</protein>
<dbReference type="InterPro" id="IPR002213">
    <property type="entry name" value="UDP_glucos_trans"/>
</dbReference>
<dbReference type="GO" id="GO:0035251">
    <property type="term" value="F:UDP-glucosyltransferase activity"/>
    <property type="evidence" value="ECO:0007669"/>
    <property type="project" value="TreeGrafter"/>
</dbReference>
<dbReference type="AlphaFoldDB" id="A0AAD7PD64"/>
<dbReference type="FunFam" id="3.40.50.2000:FF:000103">
    <property type="entry name" value="Glycosyltransferase"/>
    <property type="match status" value="1"/>
</dbReference>
<evidence type="ECO:0000256" key="3">
    <source>
        <dbReference type="ARBA" id="ARBA00022679"/>
    </source>
</evidence>
<evidence type="ECO:0000256" key="1">
    <source>
        <dbReference type="ARBA" id="ARBA00009995"/>
    </source>
</evidence>
<dbReference type="PANTHER" id="PTHR48047:SF61">
    <property type="entry name" value="OS04G0273600 PROTEIN"/>
    <property type="match status" value="1"/>
</dbReference>
<dbReference type="EMBL" id="JARAOO010000011">
    <property type="protein sequence ID" value="KAJ7950445.1"/>
    <property type="molecule type" value="Genomic_DNA"/>
</dbReference>
<dbReference type="Pfam" id="PF00201">
    <property type="entry name" value="UDPGT"/>
    <property type="match status" value="1"/>
</dbReference>
<accession>A0AAD7PD64</accession>
<organism evidence="7 8">
    <name type="scientific">Quillaja saponaria</name>
    <name type="common">Soap bark tree</name>
    <dbReference type="NCBI Taxonomy" id="32244"/>
    <lineage>
        <taxon>Eukaryota</taxon>
        <taxon>Viridiplantae</taxon>
        <taxon>Streptophyta</taxon>
        <taxon>Embryophyta</taxon>
        <taxon>Tracheophyta</taxon>
        <taxon>Spermatophyta</taxon>
        <taxon>Magnoliopsida</taxon>
        <taxon>eudicotyledons</taxon>
        <taxon>Gunneridae</taxon>
        <taxon>Pentapetalae</taxon>
        <taxon>rosids</taxon>
        <taxon>fabids</taxon>
        <taxon>Fabales</taxon>
        <taxon>Quillajaceae</taxon>
        <taxon>Quillaja</taxon>
    </lineage>
</organism>
<dbReference type="PROSITE" id="PS00375">
    <property type="entry name" value="UDPGT"/>
    <property type="match status" value="1"/>
</dbReference>
<dbReference type="PANTHER" id="PTHR48047">
    <property type="entry name" value="GLYCOSYLTRANSFERASE"/>
    <property type="match status" value="1"/>
</dbReference>
<feature type="domain" description="Glycosyltransferase N-terminal" evidence="6">
    <location>
        <begin position="10"/>
        <end position="150"/>
    </location>
</feature>
<keyword evidence="3 4" id="KW-0808">Transferase</keyword>
<dbReference type="CDD" id="cd03784">
    <property type="entry name" value="GT1_Gtf-like"/>
    <property type="match status" value="1"/>
</dbReference>
<sequence length="467" mass="52369">MANTEGNKNMVLFPFMAQGHIIPFMELALQIEQRTNYEVTIVNTPMNIKKLRSSLPPYSSIRLLELPFTSSDHGLPPNTENTDALPYNLVIRLVEATTTLLPTFKQLVHKLIDPQLGHHHRSVCVIADILFGWTASVAKELGVFHTFFCCNSGYGLACYCSFWMNLPYREEISDEFSFPDFPEANKIHKTQLSHNMLEANSGDAWTVYQNENLARPVWSIGPVLSTGSRAGKEDGVRTELCREWLNTKPLNSVLYVCFGSMNTISASQMMQLAMALEASGTNFIWVVRPPIGFDINSEFKADQWLPEGFEARVEGSRKGLIVHNWAPQMEILSHRAVSAFLSHCGWNSAIEALSHGVPILGWPMAAEQFFNSKFLEEEVGVCVEVARGKMSEVRHEDVKAKIELVMNETEKGKEIRTKACKVKEMIKNTMKNEHGFQGSSVKAMNDFFSVAESVKEKTKASNSHLGA</sequence>
<name>A0AAD7PD64_QUISA</name>
<proteinExistence type="inferred from homology"/>
<dbReference type="KEGG" id="qsa:O6P43_026636"/>
<dbReference type="Proteomes" id="UP001163823">
    <property type="component" value="Chromosome 11"/>
</dbReference>
<evidence type="ECO:0000259" key="6">
    <source>
        <dbReference type="Pfam" id="PF26168"/>
    </source>
</evidence>